<evidence type="ECO:0000313" key="3">
    <source>
        <dbReference type="EMBL" id="TMQ65581.1"/>
    </source>
</evidence>
<comment type="caution">
    <text evidence="3">The sequence shown here is derived from an EMBL/GenBank/DDBJ whole genome shotgun (WGS) entry which is preliminary data.</text>
</comment>
<keyword evidence="1" id="KW-1133">Transmembrane helix</keyword>
<feature type="chain" id="PRO_5021904923" evidence="2">
    <location>
        <begin position="33"/>
        <end position="219"/>
    </location>
</feature>
<dbReference type="Proteomes" id="UP000317691">
    <property type="component" value="Unassembled WGS sequence"/>
</dbReference>
<accession>A0A538TPM6</accession>
<gene>
    <name evidence="3" type="ORF">E6K79_04425</name>
</gene>
<name>A0A538TPM6_UNCEI</name>
<dbReference type="EMBL" id="VBOZ01000012">
    <property type="protein sequence ID" value="TMQ65581.1"/>
    <property type="molecule type" value="Genomic_DNA"/>
</dbReference>
<keyword evidence="1" id="KW-0812">Transmembrane</keyword>
<reference evidence="3 4" key="1">
    <citation type="journal article" date="2019" name="Nat. Microbiol.">
        <title>Mediterranean grassland soil C-N compound turnover is dependent on rainfall and depth, and is mediated by genomically divergent microorganisms.</title>
        <authorList>
            <person name="Diamond S."/>
            <person name="Andeer P.F."/>
            <person name="Li Z."/>
            <person name="Crits-Christoph A."/>
            <person name="Burstein D."/>
            <person name="Anantharaman K."/>
            <person name="Lane K.R."/>
            <person name="Thomas B.C."/>
            <person name="Pan C."/>
            <person name="Northen T.R."/>
            <person name="Banfield J.F."/>
        </authorList>
    </citation>
    <scope>NUCLEOTIDE SEQUENCE [LARGE SCALE GENOMIC DNA]</scope>
    <source>
        <strain evidence="3">WS_9</strain>
    </source>
</reference>
<organism evidence="3 4">
    <name type="scientific">Eiseniibacteriota bacterium</name>
    <dbReference type="NCBI Taxonomy" id="2212470"/>
    <lineage>
        <taxon>Bacteria</taxon>
        <taxon>Candidatus Eiseniibacteriota</taxon>
    </lineage>
</organism>
<keyword evidence="2" id="KW-0732">Signal</keyword>
<feature type="signal peptide" evidence="2">
    <location>
        <begin position="1"/>
        <end position="32"/>
    </location>
</feature>
<feature type="transmembrane region" description="Helical" evidence="1">
    <location>
        <begin position="197"/>
        <end position="218"/>
    </location>
</feature>
<protein>
    <submittedName>
        <fullName evidence="3">Uncharacterized protein</fullName>
    </submittedName>
</protein>
<keyword evidence="1" id="KW-0472">Membrane</keyword>
<dbReference type="AlphaFoldDB" id="A0A538TPM6"/>
<sequence length="219" mass="22974">MTRRSLHPTLALRAAAFLGALLLPLPCCVCLAGEEGEPKAAAATRGFTFRPHPLPYSRSYGVFDLGLSYRLNKDKGYYSTDSRVGVSLDLGYMCNLSPENAVGVSVFGLSDERSERGGVRARYRRWLTPAVGADATVGLALANSDAYYSQAPRFVGSVGVQAGGLVGATLEAEQIGSSRGAGSVWDWRIGGRLGSGAGVVGTVLLIGALAAFIATYSYD</sequence>
<proteinExistence type="predicted"/>
<evidence type="ECO:0000256" key="2">
    <source>
        <dbReference type="SAM" id="SignalP"/>
    </source>
</evidence>
<evidence type="ECO:0000256" key="1">
    <source>
        <dbReference type="SAM" id="Phobius"/>
    </source>
</evidence>
<evidence type="ECO:0000313" key="4">
    <source>
        <dbReference type="Proteomes" id="UP000317691"/>
    </source>
</evidence>